<evidence type="ECO:0000256" key="4">
    <source>
        <dbReference type="ARBA" id="ARBA00022485"/>
    </source>
</evidence>
<dbReference type="PANTHER" id="PTHR30538:SF0">
    <property type="entry name" value="L-LYSINE 2,3-AMINOMUTASE AQ_1632-RELATED"/>
    <property type="match status" value="1"/>
</dbReference>
<evidence type="ECO:0000256" key="2">
    <source>
        <dbReference type="ARBA" id="ARBA00001966"/>
    </source>
</evidence>
<evidence type="ECO:0000313" key="12">
    <source>
        <dbReference type="Proteomes" id="UP001165427"/>
    </source>
</evidence>
<dbReference type="Pfam" id="PF04055">
    <property type="entry name" value="Radical_SAM"/>
    <property type="match status" value="1"/>
</dbReference>
<dbReference type="NCBIfam" id="TIGR00238">
    <property type="entry name" value="KamA family radical SAM protein"/>
    <property type="match status" value="1"/>
</dbReference>
<keyword evidence="8" id="KW-0408">Iron</keyword>
<protein>
    <submittedName>
        <fullName evidence="11">KamA family radical SAM protein</fullName>
    </submittedName>
</protein>
<gene>
    <name evidence="11" type="ORF">MRX98_09980</name>
</gene>
<sequence length="541" mass="62966">MEYILRRDAIDVLRKILSFRNEQLAGYSMLAYMDDLINDQTGKQTAKPSAAFFAELEHLLKGIVGKSGVYDDKTPAYTKYEGVRAARLRSVELSRMARAAATHMEKYTCGLDPETIRRRSRNKLRILKYFNATELEWDQWQWHLRQAVQKADTLRSLVKLSDQEYEALQLANREHIPVGITPYYLSLFDHEVGGLRDRAVRAQVLPSLHYVRRMAEMKARDSQSMDFMLERDTSPIEGITRRYPNVVILKPVLTCPQICVYCQRNWQIEEVHSQQAALAKDKLDKAIAWIADTPEINEVLITGGDPLLLSNSRIESILSRLAANSRIIRIRIGTRTPVTLPQRISEAFVRGVARYHVPGKREIIVVTHFEHVYEITPQAMEAVQKFRRYGMEVYNQLVYTYYNSRRFEAALLRQQLRLIGVTPYYTFNTKGKEETKDFRVPITRLLQEQKEEARLMPGTVRTDEIVFNVPGLGKNYLRASQHRDIISILPDGRRVYEFHPWEKKLALAGTYVYQDVPIYDYLKRLKADGEDPADYRTIWYY</sequence>
<dbReference type="GO" id="GO:0003824">
    <property type="term" value="F:catalytic activity"/>
    <property type="evidence" value="ECO:0007669"/>
    <property type="project" value="InterPro"/>
</dbReference>
<evidence type="ECO:0000256" key="6">
    <source>
        <dbReference type="ARBA" id="ARBA00022723"/>
    </source>
</evidence>
<dbReference type="InterPro" id="IPR007197">
    <property type="entry name" value="rSAM"/>
</dbReference>
<dbReference type="Gene3D" id="6.10.140.1170">
    <property type="match status" value="1"/>
</dbReference>
<evidence type="ECO:0000313" key="11">
    <source>
        <dbReference type="EMBL" id="MCJ8500899.1"/>
    </source>
</evidence>
<comment type="caution">
    <text evidence="11">The sequence shown here is derived from an EMBL/GenBank/DDBJ whole genome shotgun (WGS) entry which is preliminary data.</text>
</comment>
<dbReference type="PROSITE" id="PS51918">
    <property type="entry name" value="RADICAL_SAM"/>
    <property type="match status" value="1"/>
</dbReference>
<comment type="similarity">
    <text evidence="3">Belongs to the radical SAM superfamily. KamA family.</text>
</comment>
<proteinExistence type="inferred from homology"/>
<dbReference type="GO" id="GO:0051539">
    <property type="term" value="F:4 iron, 4 sulfur cluster binding"/>
    <property type="evidence" value="ECO:0007669"/>
    <property type="project" value="UniProtKB-KW"/>
</dbReference>
<dbReference type="Proteomes" id="UP001165427">
    <property type="component" value="Unassembled WGS sequence"/>
</dbReference>
<evidence type="ECO:0000259" key="10">
    <source>
        <dbReference type="PROSITE" id="PS51918"/>
    </source>
</evidence>
<keyword evidence="4" id="KW-0004">4Fe-4S</keyword>
<dbReference type="SFLD" id="SFLDG01070">
    <property type="entry name" value="PLP-dependent"/>
    <property type="match status" value="1"/>
</dbReference>
<dbReference type="AlphaFoldDB" id="A0AA41R1S0"/>
<dbReference type="RefSeq" id="WP_246906667.1">
    <property type="nucleotide sequence ID" value="NZ_JALJRB010000009.1"/>
</dbReference>
<organism evidence="11 12">
    <name type="scientific">Desulfatitalea alkaliphila</name>
    <dbReference type="NCBI Taxonomy" id="2929485"/>
    <lineage>
        <taxon>Bacteria</taxon>
        <taxon>Pseudomonadati</taxon>
        <taxon>Thermodesulfobacteriota</taxon>
        <taxon>Desulfobacteria</taxon>
        <taxon>Desulfobacterales</taxon>
        <taxon>Desulfosarcinaceae</taxon>
        <taxon>Desulfatitalea</taxon>
    </lineage>
</organism>
<dbReference type="EMBL" id="JALJRB010000009">
    <property type="protein sequence ID" value="MCJ8500899.1"/>
    <property type="molecule type" value="Genomic_DNA"/>
</dbReference>
<keyword evidence="12" id="KW-1185">Reference proteome</keyword>
<dbReference type="Gene3D" id="3.20.20.70">
    <property type="entry name" value="Aldolase class I"/>
    <property type="match status" value="1"/>
</dbReference>
<dbReference type="InterPro" id="IPR003739">
    <property type="entry name" value="Lys_aminomutase/Glu_NH3_mut"/>
</dbReference>
<comment type="cofactor">
    <cofactor evidence="1">
        <name>pyridoxal 5'-phosphate</name>
        <dbReference type="ChEBI" id="CHEBI:597326"/>
    </cofactor>
</comment>
<keyword evidence="6" id="KW-0479">Metal-binding</keyword>
<name>A0AA41R1S0_9BACT</name>
<accession>A0AA41R1S0</accession>
<dbReference type="SUPFAM" id="SSF102114">
    <property type="entry name" value="Radical SAM enzymes"/>
    <property type="match status" value="1"/>
</dbReference>
<feature type="domain" description="Radical SAM core" evidence="10">
    <location>
        <begin position="241"/>
        <end position="455"/>
    </location>
</feature>
<keyword evidence="9" id="KW-0411">Iron-sulfur</keyword>
<keyword evidence="7" id="KW-0663">Pyridoxal phosphate</keyword>
<evidence type="ECO:0000256" key="8">
    <source>
        <dbReference type="ARBA" id="ARBA00023004"/>
    </source>
</evidence>
<evidence type="ECO:0000256" key="1">
    <source>
        <dbReference type="ARBA" id="ARBA00001933"/>
    </source>
</evidence>
<evidence type="ECO:0000256" key="3">
    <source>
        <dbReference type="ARBA" id="ARBA00008703"/>
    </source>
</evidence>
<keyword evidence="5" id="KW-0949">S-adenosyl-L-methionine</keyword>
<dbReference type="SFLD" id="SFLDS00029">
    <property type="entry name" value="Radical_SAM"/>
    <property type="match status" value="1"/>
</dbReference>
<dbReference type="GO" id="GO:0046872">
    <property type="term" value="F:metal ion binding"/>
    <property type="evidence" value="ECO:0007669"/>
    <property type="project" value="UniProtKB-KW"/>
</dbReference>
<dbReference type="InterPro" id="IPR058240">
    <property type="entry name" value="rSAM_sf"/>
</dbReference>
<reference evidence="11" key="1">
    <citation type="submission" date="2022-04" db="EMBL/GenBank/DDBJ databases">
        <title>Desulfatitalea alkaliphila sp. nov., a novel anaerobic sulfate-reducing bacterium isolated from terrestrial mud volcano, Taman Peninsula, Russia.</title>
        <authorList>
            <person name="Khomyakova M.A."/>
            <person name="Merkel A.Y."/>
            <person name="Slobodkin A.I."/>
        </authorList>
    </citation>
    <scope>NUCLEOTIDE SEQUENCE</scope>
    <source>
        <strain evidence="11">M08but</strain>
    </source>
</reference>
<evidence type="ECO:0000256" key="5">
    <source>
        <dbReference type="ARBA" id="ARBA00022691"/>
    </source>
</evidence>
<dbReference type="PANTHER" id="PTHR30538">
    <property type="entry name" value="LYSINE 2,3-AMINOMUTASE-RELATED"/>
    <property type="match status" value="1"/>
</dbReference>
<comment type="cofactor">
    <cofactor evidence="2">
        <name>[4Fe-4S] cluster</name>
        <dbReference type="ChEBI" id="CHEBI:49883"/>
    </cofactor>
</comment>
<evidence type="ECO:0000256" key="7">
    <source>
        <dbReference type="ARBA" id="ARBA00022898"/>
    </source>
</evidence>
<evidence type="ECO:0000256" key="9">
    <source>
        <dbReference type="ARBA" id="ARBA00023014"/>
    </source>
</evidence>
<dbReference type="InterPro" id="IPR013785">
    <property type="entry name" value="Aldolase_TIM"/>
</dbReference>